<dbReference type="EMBL" id="FCOX02000268">
    <property type="protein sequence ID" value="SAL07620.1"/>
    <property type="molecule type" value="Genomic_DNA"/>
</dbReference>
<evidence type="ECO:0008006" key="3">
    <source>
        <dbReference type="Google" id="ProtNLM"/>
    </source>
</evidence>
<dbReference type="Proteomes" id="UP000071859">
    <property type="component" value="Unassembled WGS sequence"/>
</dbReference>
<keyword evidence="2" id="KW-1185">Reference proteome</keyword>
<sequence length="350" mass="38593">MLGADATKYVVKKFHHLKQDQKAAFLKGISKLHNDARNSTTERAQLEQVEGLHSLILETTLEVKNSIPTEHCYEIFDALLSSIKNAGPATRSRVLTMLASKLAEIPRNRRPSMFDRLLTESDALSLNLRVRPLSALASVLNKLPDGFVDSRLRKLVQRILAQDIGDQIEPLSTLMSEIDQLSGEDRLSIVYHLLNAADSCNTEAKAPALAVLANSIELLREVHRLQVFQFVLKAIGDLESRERIEPLRALASECAELPEANRMDGLDDLLGAVAAIVDPGVKGELLHAIASGARKFFEAGLVGAFGHILASINLLDVEERAAPLLALRANIRWLPEEARQEAMHDLLLFS</sequence>
<name>A0A158ELL2_9BURK</name>
<organism evidence="1 2">
    <name type="scientific">Caballeronia calidae</name>
    <dbReference type="NCBI Taxonomy" id="1777139"/>
    <lineage>
        <taxon>Bacteria</taxon>
        <taxon>Pseudomonadati</taxon>
        <taxon>Pseudomonadota</taxon>
        <taxon>Betaproteobacteria</taxon>
        <taxon>Burkholderiales</taxon>
        <taxon>Burkholderiaceae</taxon>
        <taxon>Caballeronia</taxon>
    </lineage>
</organism>
<gene>
    <name evidence="1" type="ORF">AWB78_08659</name>
</gene>
<evidence type="ECO:0000313" key="2">
    <source>
        <dbReference type="Proteomes" id="UP000071859"/>
    </source>
</evidence>
<dbReference type="InterPro" id="IPR016024">
    <property type="entry name" value="ARM-type_fold"/>
</dbReference>
<dbReference type="SUPFAM" id="SSF48371">
    <property type="entry name" value="ARM repeat"/>
    <property type="match status" value="1"/>
</dbReference>
<accession>A0A158ELL2</accession>
<evidence type="ECO:0000313" key="1">
    <source>
        <dbReference type="EMBL" id="SAL07620.1"/>
    </source>
</evidence>
<reference evidence="1" key="1">
    <citation type="submission" date="2016-01" db="EMBL/GenBank/DDBJ databases">
        <authorList>
            <person name="Peeters C."/>
        </authorList>
    </citation>
    <scope>NUCLEOTIDE SEQUENCE</scope>
    <source>
        <strain evidence="1">LMG 29321</strain>
    </source>
</reference>
<comment type="caution">
    <text evidence="1">The sequence shown here is derived from an EMBL/GenBank/DDBJ whole genome shotgun (WGS) entry which is preliminary data.</text>
</comment>
<dbReference type="AlphaFoldDB" id="A0A158ELL2"/>
<protein>
    <recommendedName>
        <fullName evidence="3">HEAT repeat protein</fullName>
    </recommendedName>
</protein>
<proteinExistence type="predicted"/>